<evidence type="ECO:0000256" key="5">
    <source>
        <dbReference type="ARBA" id="ARBA00022448"/>
    </source>
</evidence>
<evidence type="ECO:0000256" key="16">
    <source>
        <dbReference type="SAM" id="Coils"/>
    </source>
</evidence>
<dbReference type="PANTHER" id="PTHR11003:SF61">
    <property type="entry name" value="POTASSIUM CHANNEL DOMAIN-CONTAINING PROTEIN"/>
    <property type="match status" value="1"/>
</dbReference>
<keyword evidence="6" id="KW-0645">Protease</keyword>
<dbReference type="Pfam" id="PF07885">
    <property type="entry name" value="Ion_trans_2"/>
    <property type="match status" value="2"/>
</dbReference>
<dbReference type="GO" id="GO:0030322">
    <property type="term" value="P:stabilization of membrane potential"/>
    <property type="evidence" value="ECO:0007669"/>
    <property type="project" value="TreeGrafter"/>
</dbReference>
<feature type="region of interest" description="Disordered" evidence="17">
    <location>
        <begin position="1866"/>
        <end position="1886"/>
    </location>
</feature>
<evidence type="ECO:0000256" key="7">
    <source>
        <dbReference type="ARBA" id="ARBA00022692"/>
    </source>
</evidence>
<dbReference type="InterPro" id="IPR013099">
    <property type="entry name" value="K_chnl_dom"/>
</dbReference>
<evidence type="ECO:0000256" key="14">
    <source>
        <dbReference type="ARBA" id="ARBA00023303"/>
    </source>
</evidence>
<dbReference type="InterPro" id="IPR003280">
    <property type="entry name" value="2pore_dom_K_chnl"/>
</dbReference>
<proteinExistence type="inferred from homology"/>
<dbReference type="Pfam" id="PF14533">
    <property type="entry name" value="USP7_C2"/>
    <property type="match status" value="1"/>
</dbReference>
<dbReference type="GO" id="GO:0004843">
    <property type="term" value="F:cysteine-type deubiquitinase activity"/>
    <property type="evidence" value="ECO:0007669"/>
    <property type="project" value="UniProtKB-EC"/>
</dbReference>
<keyword evidence="14 15" id="KW-0407">Ion channel</keyword>
<dbReference type="Gene3D" id="3.90.70.10">
    <property type="entry name" value="Cysteine proteinases"/>
    <property type="match status" value="1"/>
</dbReference>
<dbReference type="GO" id="GO:0022841">
    <property type="term" value="F:potassium ion leak channel activity"/>
    <property type="evidence" value="ECO:0007669"/>
    <property type="project" value="TreeGrafter"/>
</dbReference>
<dbReference type="PROSITE" id="PS50235">
    <property type="entry name" value="USP_3"/>
    <property type="match status" value="1"/>
</dbReference>
<keyword evidence="16" id="KW-0175">Coiled coil</keyword>
<evidence type="ECO:0000256" key="8">
    <source>
        <dbReference type="ARBA" id="ARBA00022786"/>
    </source>
</evidence>
<reference evidence="21" key="1">
    <citation type="submission" date="2022-11" db="UniProtKB">
        <authorList>
            <consortium name="WormBaseParasite"/>
        </authorList>
    </citation>
    <scope>IDENTIFICATION</scope>
</reference>
<sequence length="2516" mass="290090">SFGWDSIDSFLQHDVQEFCRVLLDNLENKMKNTKVVDTIPSLFKGCMKSYIKCKDVDFESSREECFYDLQLNVKNKSNVLESFKDYIETEMLDGDNKYDAGDFGLQPAEKGLKFLSFPPVLYLQLMRFQYDPLLDANVKINDRFEFTDTLDLTEFIETEEKENSASDEFTYLLHAVLVHSGDFHGGHYVAFININLRGTAKWCKFDDDVVSRVAYRDAVIANFGGENIEGMGRSCTNAYMLVYIQKKAIDDVLGPVLVEDIPEQLRLRFENEKKREYERRLEREEANNYCEISLILDEEMKSHHEFELFDSRTLEAQSRKLKVQKTMTYRDLYKFIAANLNIPETSFRLWDFQDDDRQGLHRFRCENSRPRNFLDPNETEDYSVPIVQIDRFVYLETGKPGILGGDIHGLKPYDRNNDIFTFLKLYNPERNQTEFKGTVILNLGNEVGAHFEEINQIIGLPPDTRLNLYVEYKPDRIIPIMNANTRIRDVQMLTNDGSIIIAEDASKITEESNTQIYFRALYNRIEVEAHFHEFVLGAKPELEPPMQPIRGQIGLDWKLPKVCAWIASQIDYDPAKIILFKNATHTEKPANPLTHQHMEEYSLLYILGLGANNYDPRFQRLYKLFYSKLPITLEEFDVKYHILLYIMNDKFDLSELSVFVNKSATVQDILDEAKKDFKFSEDGTGILRLVHTSSNDTCSRAYQILKTDALYKEIVMRNNNYAFRVEEIPKDQLQLGVDEQLLPVAHFEKEPTRTFGCPFFIKITNGEKVSNIRERIRQMIDYKFCIVKQNRILREFDSHDDSSIVNLVELLQSHITFPAAAPFLGIQHSNKSRVARGLLDSKNVINIDNVTKGQDIDGVGDVELGLKGSSQKLRGTNISVNEDNEKLINGQIKPSSAELKEEPLNNGNEKVYSFQFILLLLSFIKSSINKTKLFWIVAIYTLIGANLFMWLEIPSDLEIREEARDYHLMARDSLLFKVNQIHQTRKILEKNQHWKQAIIEFEEAIDCGLPEIETQWTFWMSILYCATIYTTVGYGNIACITFSGRIFTIIYAICGIPMMIVVLDQLGTFLLKFMKQMSNFIDDLIFFLGVKFNFIQLNTQESFLRYIFICKILSNLKLISNTITLTISEQPHSLKNSSISSSSSSSISESSSTLSLKNKLNIYKEKHSLNYAISKGSLLNNLEPFQIETIIDPRSKELFLKSGSIPAVQSNNLKNVDSVEKQQNNFLNNSKEILLEEEENEVDESIKSLPQSSLGKSTIKHSPPLFIALIVTTSWIFLAAAIFCLWEEWSYFTSIYFFFISMSTIGFGDITPQHPQYMIMSFFVVIVGLSLVSVCINVVQEKVAQLYMEILNKMLQQYMKACASGDVEALKGAMAGFNSRCKYLMPFIKEARAMGVDLPEVMTELNEETGKPTFCKIFDEKCNSERVNQFLEKANQQSKIKKNIHTQTKQLPLQKTHKFFISRAEEKEEDEQNKELFDNNFGIQCSPLMKDSETEYKLSNEILNEFLVDCSTNTFTVPLRNQGTQPEVSCIMRILEDDDGSSDEIFNYPIEESAEFSSSGLSVLNQNYLSGSSKDEELNERKLSISSKRSQQMKRMQEIEVEDYNNLERKDKPLPKVTIHMASTGKGTIDNEDDEDTNLIKKLKQKERKKKMNKEGLRFMRNIAIQTDNLIINQLSSQIGCPLCGLIERGISTENVLIDKSTQFDKINLMEVGVQTEYRRFPLNSHGKKIQTSQQMLISRPAQTQLSSTFQKKSFVGGEENISALEAAAHGSNSQFANIQKEMVELKKAFGLEDEEVNILREKLFKLKTQKQQEKLQKQKTKEGFGPTFSSTSSSDVDGGGYLTREDKLALLNEIKMIKKERKINWKEEEEEEEEEESTEVEEVMDVDASNKTKKKRKLKYQTNKDFTLQISQPIEPVAQIKNFGRENYEETILDIQLIRSPFFETKYLPQSEERLVFEEICFSCREPQLKFEERRRIKKYHQEQKVLEEKEGLLLLDKLENLNTIFSVMGESGETATGNSLLKDSTLISSNGNEQMSQFMSETQVQTELFSELDEAMKLIEMANLKGINLKEFIQLQEELETEQKWTQTDYNYLELNKQLIDEDKRKKSLMEKIVNLWRGKEVKQSTEKEAIIKELKQQKTLELTLSPKSFSKIKKEKYEEGTVIKDESSKILPLVKKFEKPNINEEKNETAKITLKKVKQKIEEGKITSSSSTFSRANNPVVSSGPASLPFDLSDIILITNKQSGLIEAMRRVPQSNITNQQLIPLSSLEWAKLVSLFPELINDKFVGQSPSIKQQSNVLLANWQKNMIENVKGIKGTKDEEREGEDIKMIPLNEFIATKQNKEMTNFDNIVEYTSWLSTDFGPSTSENLGRENFELEYYRRWLENWLSVDGNLSKLSNFYNVPLRDISEFLNVRREEISQLERQKRQMDRMADLARKEEKEARMVDLSIQTGVLSRVVQTLGEELAQVPDSLNIVDTLEVDYLTNPAFSIARVPLQMLTMDNEEEEEEEEKEI</sequence>
<evidence type="ECO:0000256" key="17">
    <source>
        <dbReference type="SAM" id="MobiDB-lite"/>
    </source>
</evidence>
<evidence type="ECO:0000259" key="19">
    <source>
        <dbReference type="PROSITE" id="PS50235"/>
    </source>
</evidence>
<keyword evidence="11 18" id="KW-1133">Transmembrane helix</keyword>
<evidence type="ECO:0000256" key="12">
    <source>
        <dbReference type="ARBA" id="ARBA00023065"/>
    </source>
</evidence>
<dbReference type="GO" id="GO:0015271">
    <property type="term" value="F:outward rectifier potassium channel activity"/>
    <property type="evidence" value="ECO:0007669"/>
    <property type="project" value="TreeGrafter"/>
</dbReference>
<dbReference type="Gene3D" id="3.10.20.90">
    <property type="entry name" value="Phosphatidylinositol 3-kinase Catalytic Subunit, Chain A, domain 1"/>
    <property type="match status" value="1"/>
</dbReference>
<dbReference type="EC" id="3.4.19.12" evidence="4"/>
<accession>A0A915P7A6</accession>
<evidence type="ECO:0000256" key="10">
    <source>
        <dbReference type="ARBA" id="ARBA00022807"/>
    </source>
</evidence>
<feature type="domain" description="USP" evidence="19">
    <location>
        <begin position="1"/>
        <end position="246"/>
    </location>
</feature>
<evidence type="ECO:0000313" key="21">
    <source>
        <dbReference type="WBParaSite" id="scf7180000423036.g10064"/>
    </source>
</evidence>
<feature type="compositionally biased region" description="Acidic residues" evidence="17">
    <location>
        <begin position="1868"/>
        <end position="1886"/>
    </location>
</feature>
<evidence type="ECO:0000256" key="1">
    <source>
        <dbReference type="ARBA" id="ARBA00000707"/>
    </source>
</evidence>
<dbReference type="SUPFAM" id="SSF81324">
    <property type="entry name" value="Voltage-gated potassium channels"/>
    <property type="match status" value="2"/>
</dbReference>
<comment type="subcellular location">
    <subcellularLocation>
        <location evidence="2">Membrane</location>
        <topology evidence="2">Multi-pass membrane protein</topology>
    </subcellularLocation>
</comment>
<keyword evidence="10" id="KW-0788">Thiol protease</keyword>
<keyword evidence="9" id="KW-0378">Hydrolase</keyword>
<dbReference type="PANTHER" id="PTHR11003">
    <property type="entry name" value="POTASSIUM CHANNEL, SUBFAMILY K"/>
    <property type="match status" value="1"/>
</dbReference>
<evidence type="ECO:0000256" key="4">
    <source>
        <dbReference type="ARBA" id="ARBA00012759"/>
    </source>
</evidence>
<feature type="transmembrane region" description="Helical" evidence="18">
    <location>
        <begin position="1049"/>
        <end position="1071"/>
    </location>
</feature>
<feature type="transmembrane region" description="Helical" evidence="18">
    <location>
        <begin position="1265"/>
        <end position="1283"/>
    </location>
</feature>
<evidence type="ECO:0000256" key="13">
    <source>
        <dbReference type="ARBA" id="ARBA00023136"/>
    </source>
</evidence>
<dbReference type="InterPro" id="IPR029346">
    <property type="entry name" value="USP_C"/>
</dbReference>
<feature type="coiled-coil region" evidence="16">
    <location>
        <begin position="2414"/>
        <end position="2444"/>
    </location>
</feature>
<dbReference type="InterPro" id="IPR038765">
    <property type="entry name" value="Papain-like_cys_pep_sf"/>
</dbReference>
<keyword evidence="20" id="KW-1185">Reference proteome</keyword>
<evidence type="ECO:0000256" key="18">
    <source>
        <dbReference type="SAM" id="Phobius"/>
    </source>
</evidence>
<keyword evidence="7 15" id="KW-0812">Transmembrane</keyword>
<evidence type="ECO:0000256" key="3">
    <source>
        <dbReference type="ARBA" id="ARBA00009085"/>
    </source>
</evidence>
<feature type="transmembrane region" description="Helical" evidence="18">
    <location>
        <begin position="1289"/>
        <end position="1307"/>
    </location>
</feature>
<keyword evidence="8" id="KW-0833">Ubl conjugation pathway</keyword>
<feature type="transmembrane region" description="Helical" evidence="18">
    <location>
        <begin position="1022"/>
        <end position="1043"/>
    </location>
</feature>
<dbReference type="WBParaSite" id="scf7180000423036.g10064">
    <property type="protein sequence ID" value="scf7180000423036.g10064"/>
    <property type="gene ID" value="scf7180000423036.g10064"/>
</dbReference>
<dbReference type="Proteomes" id="UP000887560">
    <property type="component" value="Unplaced"/>
</dbReference>
<dbReference type="GO" id="GO:0006508">
    <property type="term" value="P:proteolysis"/>
    <property type="evidence" value="ECO:0007669"/>
    <property type="project" value="UniProtKB-KW"/>
</dbReference>
<dbReference type="Pfam" id="PF12436">
    <property type="entry name" value="USP7_ICP0_bdg"/>
    <property type="match status" value="1"/>
</dbReference>
<evidence type="ECO:0000256" key="2">
    <source>
        <dbReference type="ARBA" id="ARBA00004141"/>
    </source>
</evidence>
<dbReference type="PROSITE" id="PS00973">
    <property type="entry name" value="USP_2"/>
    <property type="match status" value="1"/>
</dbReference>
<name>A0A915P7A6_9BILA</name>
<organism evidence="20 21">
    <name type="scientific">Meloidogyne floridensis</name>
    <dbReference type="NCBI Taxonomy" id="298350"/>
    <lineage>
        <taxon>Eukaryota</taxon>
        <taxon>Metazoa</taxon>
        <taxon>Ecdysozoa</taxon>
        <taxon>Nematoda</taxon>
        <taxon>Chromadorea</taxon>
        <taxon>Rhabditida</taxon>
        <taxon>Tylenchina</taxon>
        <taxon>Tylenchomorpha</taxon>
        <taxon>Tylenchoidea</taxon>
        <taxon>Meloidogynidae</taxon>
        <taxon>Meloidogyninae</taxon>
        <taxon>Meloidogyne</taxon>
    </lineage>
</organism>
<dbReference type="GO" id="GO:0005886">
    <property type="term" value="C:plasma membrane"/>
    <property type="evidence" value="ECO:0007669"/>
    <property type="project" value="TreeGrafter"/>
</dbReference>
<dbReference type="Pfam" id="PF00443">
    <property type="entry name" value="UCH"/>
    <property type="match status" value="1"/>
</dbReference>
<feature type="transmembrane region" description="Helical" evidence="18">
    <location>
        <begin position="933"/>
        <end position="951"/>
    </location>
</feature>
<feature type="region of interest" description="Disordered" evidence="17">
    <location>
        <begin position="1817"/>
        <end position="1837"/>
    </location>
</feature>
<feature type="compositionally biased region" description="Low complexity" evidence="17">
    <location>
        <begin position="1824"/>
        <end position="1837"/>
    </location>
</feature>
<dbReference type="InterPro" id="IPR018200">
    <property type="entry name" value="USP_CS"/>
</dbReference>
<protein>
    <recommendedName>
        <fullName evidence="4">ubiquitinyl hydrolase 1</fullName>
        <ecNumber evidence="4">3.4.19.12</ecNumber>
    </recommendedName>
</protein>
<dbReference type="InterPro" id="IPR001394">
    <property type="entry name" value="Peptidase_C19_UCH"/>
</dbReference>
<keyword evidence="5 15" id="KW-0813">Transport</keyword>
<evidence type="ECO:0000256" key="6">
    <source>
        <dbReference type="ARBA" id="ARBA00022670"/>
    </source>
</evidence>
<dbReference type="InterPro" id="IPR024729">
    <property type="entry name" value="USP7_ICP0-binding_dom"/>
</dbReference>
<evidence type="ECO:0000313" key="20">
    <source>
        <dbReference type="Proteomes" id="UP000887560"/>
    </source>
</evidence>
<evidence type="ECO:0000256" key="11">
    <source>
        <dbReference type="ARBA" id="ARBA00022989"/>
    </source>
</evidence>
<dbReference type="GO" id="GO:0016579">
    <property type="term" value="P:protein deubiquitination"/>
    <property type="evidence" value="ECO:0007669"/>
    <property type="project" value="InterPro"/>
</dbReference>
<dbReference type="Gene3D" id="1.10.287.70">
    <property type="match status" value="2"/>
</dbReference>
<evidence type="ECO:0000256" key="15">
    <source>
        <dbReference type="RuleBase" id="RU003857"/>
    </source>
</evidence>
<keyword evidence="13 18" id="KW-0472">Membrane</keyword>
<dbReference type="SUPFAM" id="SSF54001">
    <property type="entry name" value="Cysteine proteinases"/>
    <property type="match status" value="1"/>
</dbReference>
<comment type="similarity">
    <text evidence="15">Belongs to the two pore domain potassium channel (TC 1.A.1.8) family.</text>
</comment>
<evidence type="ECO:0000256" key="9">
    <source>
        <dbReference type="ARBA" id="ARBA00022801"/>
    </source>
</evidence>
<feature type="transmembrane region" description="Helical" evidence="18">
    <location>
        <begin position="1319"/>
        <end position="1339"/>
    </location>
</feature>
<comment type="similarity">
    <text evidence="3">Belongs to the peptidase C19 family.</text>
</comment>
<dbReference type="PRINTS" id="PR01333">
    <property type="entry name" value="2POREKCHANEL"/>
</dbReference>
<dbReference type="InterPro" id="IPR028889">
    <property type="entry name" value="USP"/>
</dbReference>
<keyword evidence="12 15" id="KW-0406">Ion transport</keyword>
<comment type="catalytic activity">
    <reaction evidence="1">
        <text>Thiol-dependent hydrolysis of ester, thioester, amide, peptide and isopeptide bonds formed by the C-terminal Gly of ubiquitin (a 76-residue protein attached to proteins as an intracellular targeting signal).</text>
        <dbReference type="EC" id="3.4.19.12"/>
    </reaction>
</comment>